<reference evidence="2 3" key="1">
    <citation type="submission" date="2018-03" db="EMBL/GenBank/DDBJ databases">
        <title>Genome assembly of novel Miniimonas species PCH200.</title>
        <authorList>
            <person name="Thakur V."/>
            <person name="Kumar V."/>
            <person name="Singh D."/>
        </authorList>
    </citation>
    <scope>NUCLEOTIDE SEQUENCE [LARGE SCALE GENOMIC DNA]</scope>
    <source>
        <strain evidence="2 3">PCH200</strain>
    </source>
</reference>
<name>A0A2U1ZS19_9MICO</name>
<comment type="caution">
    <text evidence="2">The sequence shown here is derived from an EMBL/GenBank/DDBJ whole genome shotgun (WGS) entry which is preliminary data.</text>
</comment>
<dbReference type="InterPro" id="IPR029021">
    <property type="entry name" value="Prot-tyrosine_phosphatase-like"/>
</dbReference>
<evidence type="ECO:0000256" key="1">
    <source>
        <dbReference type="SAM" id="MobiDB-lite"/>
    </source>
</evidence>
<organism evidence="2 3">
    <name type="scientific">Serinibacter arcticus</name>
    <dbReference type="NCBI Taxonomy" id="1655435"/>
    <lineage>
        <taxon>Bacteria</taxon>
        <taxon>Bacillati</taxon>
        <taxon>Actinomycetota</taxon>
        <taxon>Actinomycetes</taxon>
        <taxon>Micrococcales</taxon>
        <taxon>Beutenbergiaceae</taxon>
        <taxon>Serinibacter</taxon>
    </lineage>
</organism>
<evidence type="ECO:0000313" key="2">
    <source>
        <dbReference type="EMBL" id="PWD49733.1"/>
    </source>
</evidence>
<dbReference type="InterPro" id="IPR026893">
    <property type="entry name" value="Tyr/Ser_Pase_IphP-type"/>
</dbReference>
<dbReference type="EMBL" id="PYHR01000002">
    <property type="protein sequence ID" value="PWD49733.1"/>
    <property type="molecule type" value="Genomic_DNA"/>
</dbReference>
<dbReference type="SUPFAM" id="SSF52799">
    <property type="entry name" value="(Phosphotyrosine protein) phosphatases II"/>
    <property type="match status" value="1"/>
</dbReference>
<feature type="compositionally biased region" description="Basic and acidic residues" evidence="1">
    <location>
        <begin position="33"/>
        <end position="44"/>
    </location>
</feature>
<accession>A0A2U1ZS19</accession>
<protein>
    <submittedName>
        <fullName evidence="2">Uncharacterized protein</fullName>
    </submittedName>
</protein>
<sequence>MVRLAAVDLAWCAGGGSGRRRPRRGGAAGPTRPRGDRVTEHDEAAAAAPDGVVDLDPQGVTLAIDGTWNDRDAAALGGVAPGVLLRSAALAGLTDAGRDRLTALGVTDVVDLRSDDEAARQGADAVPAGVTVHRLPIAPGAPSRGSCPARRPTPRRWTASPGS</sequence>
<keyword evidence="3" id="KW-1185">Reference proteome</keyword>
<proteinExistence type="predicted"/>
<dbReference type="Gene3D" id="3.90.190.10">
    <property type="entry name" value="Protein tyrosine phosphatase superfamily"/>
    <property type="match status" value="1"/>
</dbReference>
<feature type="region of interest" description="Disordered" evidence="1">
    <location>
        <begin position="120"/>
        <end position="163"/>
    </location>
</feature>
<dbReference type="GO" id="GO:0004721">
    <property type="term" value="F:phosphoprotein phosphatase activity"/>
    <property type="evidence" value="ECO:0007669"/>
    <property type="project" value="InterPro"/>
</dbReference>
<dbReference type="Pfam" id="PF13350">
    <property type="entry name" value="Y_phosphatase3"/>
    <property type="match status" value="1"/>
</dbReference>
<dbReference type="Proteomes" id="UP000245166">
    <property type="component" value="Unassembled WGS sequence"/>
</dbReference>
<gene>
    <name evidence="2" type="ORF">C8046_02455</name>
</gene>
<evidence type="ECO:0000313" key="3">
    <source>
        <dbReference type="Proteomes" id="UP000245166"/>
    </source>
</evidence>
<dbReference type="AlphaFoldDB" id="A0A2U1ZS19"/>
<feature type="region of interest" description="Disordered" evidence="1">
    <location>
        <begin position="15"/>
        <end position="49"/>
    </location>
</feature>